<dbReference type="GeneID" id="77934192"/>
<evidence type="ECO:0000313" key="1">
    <source>
        <dbReference type="EMBL" id="QXV74711.1"/>
    </source>
</evidence>
<sequence length="47" mass="5101">MTSRINSRNRTTSRISVTTTVVEDPGPAAPNLDFSVSTNSQYIGQVM</sequence>
<name>A0AAE7VN12_9CAUD</name>
<proteinExistence type="predicted"/>
<keyword evidence="2" id="KW-1185">Reference proteome</keyword>
<dbReference type="EMBL" id="MW980071">
    <property type="protein sequence ID" value="QXV74711.1"/>
    <property type="molecule type" value="Genomic_DNA"/>
</dbReference>
<dbReference type="Proteomes" id="UP000828722">
    <property type="component" value="Segment"/>
</dbReference>
<dbReference type="RefSeq" id="YP_010658249.1">
    <property type="nucleotide sequence ID" value="NC_070855.1"/>
</dbReference>
<dbReference type="KEGG" id="vg:77934192"/>
<evidence type="ECO:0000313" key="2">
    <source>
        <dbReference type="Proteomes" id="UP000828722"/>
    </source>
</evidence>
<reference evidence="1 2" key="1">
    <citation type="submission" date="2021-04" db="EMBL/GenBank/DDBJ databases">
        <title>The Hidden Diversity of Double-Stranded DNA Phages in the Symbiotic Bacterium Rhizobium.</title>
        <authorList>
            <person name="Santamaria R.I."/>
            <person name="Bustos P."/>
            <person name="Cauwenberghe J.V."/>
            <person name="Gonzalez V."/>
        </authorList>
    </citation>
    <scope>NUCLEOTIDE SEQUENCE [LARGE SCALE GENOMIC DNA]</scope>
</reference>
<protein>
    <submittedName>
        <fullName evidence="1">Uncharacterized protein</fullName>
    </submittedName>
</protein>
<organism evidence="1 2">
    <name type="scientific">Rhizobium phage RHEph22</name>
    <dbReference type="NCBI Taxonomy" id="2836135"/>
    <lineage>
        <taxon>Viruses</taxon>
        <taxon>Duplodnaviria</taxon>
        <taxon>Heunggongvirae</taxon>
        <taxon>Uroviricota</taxon>
        <taxon>Caudoviricetes</taxon>
        <taxon>Schitoviridae</taxon>
        <taxon>Demetervirinae</taxon>
        <taxon>Acanvirus</taxon>
        <taxon>Acanvirus Rheph22</taxon>
    </lineage>
</organism>
<accession>A0AAE7VN12</accession>